<evidence type="ECO:0008006" key="5">
    <source>
        <dbReference type="Google" id="ProtNLM"/>
    </source>
</evidence>
<feature type="region of interest" description="Disordered" evidence="1">
    <location>
        <begin position="171"/>
        <end position="249"/>
    </location>
</feature>
<gene>
    <name evidence="3" type="ORF">M408DRAFT_330340</name>
</gene>
<proteinExistence type="predicted"/>
<dbReference type="HOGENOM" id="CLU_062280_1_0_1"/>
<name>A0A0C3AR09_SERVB</name>
<evidence type="ECO:0000313" key="4">
    <source>
        <dbReference type="Proteomes" id="UP000054097"/>
    </source>
</evidence>
<keyword evidence="4" id="KW-1185">Reference proteome</keyword>
<keyword evidence="2" id="KW-0812">Transmembrane</keyword>
<evidence type="ECO:0000256" key="1">
    <source>
        <dbReference type="SAM" id="MobiDB-lite"/>
    </source>
</evidence>
<dbReference type="OrthoDB" id="63581at2759"/>
<keyword evidence="2" id="KW-1133">Transmembrane helix</keyword>
<dbReference type="Proteomes" id="UP000054097">
    <property type="component" value="Unassembled WGS sequence"/>
</dbReference>
<organism evidence="3 4">
    <name type="scientific">Serendipita vermifera MAFF 305830</name>
    <dbReference type="NCBI Taxonomy" id="933852"/>
    <lineage>
        <taxon>Eukaryota</taxon>
        <taxon>Fungi</taxon>
        <taxon>Dikarya</taxon>
        <taxon>Basidiomycota</taxon>
        <taxon>Agaricomycotina</taxon>
        <taxon>Agaricomycetes</taxon>
        <taxon>Sebacinales</taxon>
        <taxon>Serendipitaceae</taxon>
        <taxon>Serendipita</taxon>
    </lineage>
</organism>
<dbReference type="PANTHER" id="PTHR28008:SF1">
    <property type="entry name" value="DOMAIN PROTEIN, PUTATIVE (AFU_ORTHOLOGUE AFUA_3G10980)-RELATED"/>
    <property type="match status" value="1"/>
</dbReference>
<protein>
    <recommendedName>
        <fullName evidence="5">VanZ-like domain-containing protein</fullName>
    </recommendedName>
</protein>
<feature type="compositionally biased region" description="Acidic residues" evidence="1">
    <location>
        <begin position="217"/>
        <end position="228"/>
    </location>
</feature>
<reference evidence="3 4" key="1">
    <citation type="submission" date="2014-04" db="EMBL/GenBank/DDBJ databases">
        <authorList>
            <consortium name="DOE Joint Genome Institute"/>
            <person name="Kuo A."/>
            <person name="Zuccaro A."/>
            <person name="Kohler A."/>
            <person name="Nagy L.G."/>
            <person name="Floudas D."/>
            <person name="Copeland A."/>
            <person name="Barry K.W."/>
            <person name="Cichocki N."/>
            <person name="Veneault-Fourrey C."/>
            <person name="LaButti K."/>
            <person name="Lindquist E.A."/>
            <person name="Lipzen A."/>
            <person name="Lundell T."/>
            <person name="Morin E."/>
            <person name="Murat C."/>
            <person name="Sun H."/>
            <person name="Tunlid A."/>
            <person name="Henrissat B."/>
            <person name="Grigoriev I.V."/>
            <person name="Hibbett D.S."/>
            <person name="Martin F."/>
            <person name="Nordberg H.P."/>
            <person name="Cantor M.N."/>
            <person name="Hua S.X."/>
        </authorList>
    </citation>
    <scope>NUCLEOTIDE SEQUENCE [LARGE SCALE GENOMIC DNA]</scope>
    <source>
        <strain evidence="3 4">MAFF 305830</strain>
    </source>
</reference>
<dbReference type="AlphaFoldDB" id="A0A0C3AR09"/>
<dbReference type="PANTHER" id="PTHR28008">
    <property type="entry name" value="DOMAIN PROTEIN, PUTATIVE (AFU_ORTHOLOGUE AFUA_3G10980)-RELATED"/>
    <property type="match status" value="1"/>
</dbReference>
<evidence type="ECO:0000256" key="2">
    <source>
        <dbReference type="SAM" id="Phobius"/>
    </source>
</evidence>
<accession>A0A0C3AR09</accession>
<evidence type="ECO:0000313" key="3">
    <source>
        <dbReference type="EMBL" id="KIM26980.1"/>
    </source>
</evidence>
<feature type="transmembrane region" description="Helical" evidence="2">
    <location>
        <begin position="127"/>
        <end position="147"/>
    </location>
</feature>
<sequence>MPSKMSKKRKLLKMIMRSYKLRLPQGLDLPIRLRPWFVGLTAIVLLCLALFGFTNLAQHWSFNDKALHFICFTFATAQFYFVLDVDEDVRHIFFWRHFSLGFAGVVCLLIGGIFSEFVQSLLPYKTFHWGDVIANLLGASLGLFIAYRLERYYRFRREVARLYQPLGESEAEEESEEELLPTHNQSKAAKLAPGSTKANSSKNPRLGNVWDSREDFDIGDASDSDSEDAQGRRKPTEPFTPQVGVSAST</sequence>
<feature type="transmembrane region" description="Helical" evidence="2">
    <location>
        <begin position="95"/>
        <end position="115"/>
    </location>
</feature>
<feature type="transmembrane region" description="Helical" evidence="2">
    <location>
        <begin position="66"/>
        <end position="83"/>
    </location>
</feature>
<dbReference type="EMBL" id="KN824302">
    <property type="protein sequence ID" value="KIM26980.1"/>
    <property type="molecule type" value="Genomic_DNA"/>
</dbReference>
<reference evidence="4" key="2">
    <citation type="submission" date="2015-01" db="EMBL/GenBank/DDBJ databases">
        <title>Evolutionary Origins and Diversification of the Mycorrhizal Mutualists.</title>
        <authorList>
            <consortium name="DOE Joint Genome Institute"/>
            <consortium name="Mycorrhizal Genomics Consortium"/>
            <person name="Kohler A."/>
            <person name="Kuo A."/>
            <person name="Nagy L.G."/>
            <person name="Floudas D."/>
            <person name="Copeland A."/>
            <person name="Barry K.W."/>
            <person name="Cichocki N."/>
            <person name="Veneault-Fourrey C."/>
            <person name="LaButti K."/>
            <person name="Lindquist E.A."/>
            <person name="Lipzen A."/>
            <person name="Lundell T."/>
            <person name="Morin E."/>
            <person name="Murat C."/>
            <person name="Riley R."/>
            <person name="Ohm R."/>
            <person name="Sun H."/>
            <person name="Tunlid A."/>
            <person name="Henrissat B."/>
            <person name="Grigoriev I.V."/>
            <person name="Hibbett D.S."/>
            <person name="Martin F."/>
        </authorList>
    </citation>
    <scope>NUCLEOTIDE SEQUENCE [LARGE SCALE GENOMIC DNA]</scope>
    <source>
        <strain evidence="4">MAFF 305830</strain>
    </source>
</reference>
<keyword evidence="2" id="KW-0472">Membrane</keyword>